<feature type="compositionally biased region" description="Polar residues" evidence="1">
    <location>
        <begin position="20"/>
        <end position="32"/>
    </location>
</feature>
<dbReference type="PANTHER" id="PTHR32467:SF243">
    <property type="entry name" value="AP2_ERF DOMAIN-CONTAINING PROTEIN"/>
    <property type="match status" value="1"/>
</dbReference>
<keyword evidence="2" id="KW-1133">Transmembrane helix</keyword>
<feature type="region of interest" description="Disordered" evidence="1">
    <location>
        <begin position="1"/>
        <end position="58"/>
    </location>
</feature>
<proteinExistence type="predicted"/>
<keyword evidence="2" id="KW-0472">Membrane</keyword>
<evidence type="ECO:0008006" key="5">
    <source>
        <dbReference type="Google" id="ProtNLM"/>
    </source>
</evidence>
<dbReference type="AlphaFoldDB" id="A0A178WK41"/>
<feature type="compositionally biased region" description="Basic residues" evidence="1">
    <location>
        <begin position="1"/>
        <end position="10"/>
    </location>
</feature>
<dbReference type="InterPro" id="IPR036955">
    <property type="entry name" value="AP2/ERF_dom_sf"/>
</dbReference>
<reference evidence="4" key="1">
    <citation type="journal article" date="2016" name="Proc. Natl. Acad. Sci. U.S.A.">
        <title>Chromosome-level assembly of Arabidopsis thaliana Ler reveals the extent of translocation and inversion polymorphisms.</title>
        <authorList>
            <person name="Zapata L."/>
            <person name="Ding J."/>
            <person name="Willing E.M."/>
            <person name="Hartwig B."/>
            <person name="Bezdan D."/>
            <person name="Jiao W.B."/>
            <person name="Patel V."/>
            <person name="Velikkakam James G."/>
            <person name="Koornneef M."/>
            <person name="Ossowski S."/>
            <person name="Schneeberger K."/>
        </authorList>
    </citation>
    <scope>NUCLEOTIDE SEQUENCE [LARGE SCALE GENOMIC DNA]</scope>
    <source>
        <strain evidence="4">cv. Landsberg erecta</strain>
    </source>
</reference>
<dbReference type="ExpressionAtlas" id="A0A178WK41">
    <property type="expression patterns" value="baseline and differential"/>
</dbReference>
<dbReference type="Proteomes" id="UP000078284">
    <property type="component" value="Chromosome 1"/>
</dbReference>
<dbReference type="Gene3D" id="3.30.730.10">
    <property type="entry name" value="AP2/ERF domain"/>
    <property type="match status" value="1"/>
</dbReference>
<organism evidence="3 4">
    <name type="scientific">Arabidopsis thaliana</name>
    <name type="common">Mouse-ear cress</name>
    <dbReference type="NCBI Taxonomy" id="3702"/>
    <lineage>
        <taxon>Eukaryota</taxon>
        <taxon>Viridiplantae</taxon>
        <taxon>Streptophyta</taxon>
        <taxon>Embryophyta</taxon>
        <taxon>Tracheophyta</taxon>
        <taxon>Spermatophyta</taxon>
        <taxon>Magnoliopsida</taxon>
        <taxon>eudicotyledons</taxon>
        <taxon>Gunneridae</taxon>
        <taxon>Pentapetalae</taxon>
        <taxon>rosids</taxon>
        <taxon>malvids</taxon>
        <taxon>Brassicales</taxon>
        <taxon>Brassicaceae</taxon>
        <taxon>Camelineae</taxon>
        <taxon>Arabidopsis</taxon>
    </lineage>
</organism>
<keyword evidence="2" id="KW-0812">Transmembrane</keyword>
<evidence type="ECO:0000256" key="1">
    <source>
        <dbReference type="SAM" id="MobiDB-lite"/>
    </source>
</evidence>
<feature type="transmembrane region" description="Helical" evidence="2">
    <location>
        <begin position="129"/>
        <end position="151"/>
    </location>
</feature>
<accession>A0A178WK41</accession>
<evidence type="ECO:0000313" key="4">
    <source>
        <dbReference type="Proteomes" id="UP000078284"/>
    </source>
</evidence>
<sequence length="154" mass="17715">MAKVSGRSKKTIVDDEISDKTASASESASIALTSKRKRKSPPRNAPLQRSSPYRGVTRHRWTGRYEAHLWDKNSWNDTQTKKGRQGLSTLNTYMLVTTNKNLLDLFGLRLDSDELGDSFFFGPDFVLRLFLILFLIFFIYFFNLVFLMMVMCNG</sequence>
<comment type="caution">
    <text evidence="3">The sequence shown here is derived from an EMBL/GenBank/DDBJ whole genome shotgun (WGS) entry which is preliminary data.</text>
</comment>
<evidence type="ECO:0000313" key="3">
    <source>
        <dbReference type="EMBL" id="OAP18201.1"/>
    </source>
</evidence>
<dbReference type="GO" id="GO:0003700">
    <property type="term" value="F:DNA-binding transcription factor activity"/>
    <property type="evidence" value="ECO:0007669"/>
    <property type="project" value="InterPro"/>
</dbReference>
<gene>
    <name evidence="3" type="ordered locus">AXX17_At1g74530</name>
</gene>
<protein>
    <recommendedName>
        <fullName evidence="5">AP2/ERF domain-containing protein</fullName>
    </recommendedName>
</protein>
<dbReference type="PANTHER" id="PTHR32467">
    <property type="entry name" value="AP2-LIKE ETHYLENE-RESPONSIVE TRANSCRIPTION FACTOR"/>
    <property type="match status" value="1"/>
</dbReference>
<name>A0A178WK41_ARATH</name>
<dbReference type="EMBL" id="LUHQ01000001">
    <property type="protein sequence ID" value="OAP18201.1"/>
    <property type="molecule type" value="Genomic_DNA"/>
</dbReference>
<evidence type="ECO:0000256" key="2">
    <source>
        <dbReference type="SAM" id="Phobius"/>
    </source>
</evidence>